<organism evidence="1 2">
    <name type="scientific">Rhizophlyctis rosea</name>
    <dbReference type="NCBI Taxonomy" id="64517"/>
    <lineage>
        <taxon>Eukaryota</taxon>
        <taxon>Fungi</taxon>
        <taxon>Fungi incertae sedis</taxon>
        <taxon>Chytridiomycota</taxon>
        <taxon>Chytridiomycota incertae sedis</taxon>
        <taxon>Chytridiomycetes</taxon>
        <taxon>Rhizophlyctidales</taxon>
        <taxon>Rhizophlyctidaceae</taxon>
        <taxon>Rhizophlyctis</taxon>
    </lineage>
</organism>
<gene>
    <name evidence="1" type="ORF">HK097_000439</name>
</gene>
<proteinExistence type="predicted"/>
<reference evidence="1" key="1">
    <citation type="submission" date="2020-05" db="EMBL/GenBank/DDBJ databases">
        <title>Phylogenomic resolution of chytrid fungi.</title>
        <authorList>
            <person name="Stajich J.E."/>
            <person name="Amses K."/>
            <person name="Simmons R."/>
            <person name="Seto K."/>
            <person name="Myers J."/>
            <person name="Bonds A."/>
            <person name="Quandt C.A."/>
            <person name="Barry K."/>
            <person name="Liu P."/>
            <person name="Grigoriev I."/>
            <person name="Longcore J.E."/>
            <person name="James T.Y."/>
        </authorList>
    </citation>
    <scope>NUCLEOTIDE SEQUENCE</scope>
    <source>
        <strain evidence="1">JEL0318</strain>
    </source>
</reference>
<evidence type="ECO:0000313" key="2">
    <source>
        <dbReference type="Proteomes" id="UP001212841"/>
    </source>
</evidence>
<keyword evidence="2" id="KW-1185">Reference proteome</keyword>
<evidence type="ECO:0000313" key="1">
    <source>
        <dbReference type="EMBL" id="KAJ3046868.1"/>
    </source>
</evidence>
<dbReference type="EMBL" id="JADGJD010001075">
    <property type="protein sequence ID" value="KAJ3046868.1"/>
    <property type="molecule type" value="Genomic_DNA"/>
</dbReference>
<dbReference type="AlphaFoldDB" id="A0AAD5S824"/>
<protein>
    <recommendedName>
        <fullName evidence="3">F-box domain-containing protein</fullName>
    </recommendedName>
</protein>
<name>A0AAD5S824_9FUNG</name>
<evidence type="ECO:0008006" key="3">
    <source>
        <dbReference type="Google" id="ProtNLM"/>
    </source>
</evidence>
<dbReference type="Proteomes" id="UP001212841">
    <property type="component" value="Unassembled WGS sequence"/>
</dbReference>
<comment type="caution">
    <text evidence="1">The sequence shown here is derived from an EMBL/GenBank/DDBJ whole genome shotgun (WGS) entry which is preliminary data.</text>
</comment>
<sequence length="389" mass="43500">MTSTPILQPPNPANKIHTPFLTLPEELLISIASHIPLPDCKNLRSACLTTAHNLPLVWLFRTFTTNFDLLHTCCNDDLFAIAVIRGGNVKNAHNLSHHLNENSTVNIRYWMEQAVRQRNADILVWTMDPFQWLLDDTSIADPHHLLTLLIGEYGANVILSAKIGWATGVKLLLDSLLLEWNNASGRNRTTLSTTVIDVVCMALIAATQSKHVGIVDYVFKAFSAYLDSKDWFGHFLRELAVQMKDRNLLKRCVGVASTRGLFGCVAEGTVNSDELIRPLFEVDDAGMVDAILGSKRQLTNHSCLLLGRLVNFGVKMQLEKVTGAALEWWEVAVESSKEPFTTDDEMVRTLLMEALDRAWQKVASKSKISSIAAKVRCKVNPVFLRIFSY</sequence>
<accession>A0AAD5S824</accession>